<feature type="region of interest" description="Disordered" evidence="1">
    <location>
        <begin position="228"/>
        <end position="261"/>
    </location>
</feature>
<feature type="region of interest" description="Disordered" evidence="1">
    <location>
        <begin position="1"/>
        <end position="34"/>
    </location>
</feature>
<dbReference type="Proteomes" id="UP000887568">
    <property type="component" value="Unplaced"/>
</dbReference>
<name>A0A913ZAL1_PATMI</name>
<dbReference type="AlphaFoldDB" id="A0A913ZAL1"/>
<dbReference type="GeneID" id="119722539"/>
<keyword evidence="4" id="KW-1185">Reference proteome</keyword>
<keyword evidence="2" id="KW-1133">Transmembrane helix</keyword>
<dbReference type="RefSeq" id="XP_038048654.1">
    <property type="nucleotide sequence ID" value="XM_038192726.1"/>
</dbReference>
<dbReference type="EnsemblMetazoa" id="XM_038192726.1">
    <property type="protein sequence ID" value="XP_038048654.1"/>
    <property type="gene ID" value="LOC119722539"/>
</dbReference>
<evidence type="ECO:0000313" key="3">
    <source>
        <dbReference type="EnsemblMetazoa" id="XP_038048654.1"/>
    </source>
</evidence>
<evidence type="ECO:0000256" key="2">
    <source>
        <dbReference type="SAM" id="Phobius"/>
    </source>
</evidence>
<reference evidence="3" key="1">
    <citation type="submission" date="2022-11" db="UniProtKB">
        <authorList>
            <consortium name="EnsemblMetazoa"/>
        </authorList>
    </citation>
    <scope>IDENTIFICATION</scope>
</reference>
<feature type="transmembrane region" description="Helical" evidence="2">
    <location>
        <begin position="185"/>
        <end position="209"/>
    </location>
</feature>
<sequence>MSNHTASTGAPTEEQTANSAENSRMRPTGAAPPASISTGQSAFILPRGVRITVLVSSICLLITGSVLLILGAIGTTNGALQGLTGINAATTGVTLTITGSIGCFVFFMTRADKVGRWKLILLVVACHASGAFAIQCTIIAGQMTSRTPPCENVPVTTSDELVTGSGTVPPLFTCVSDATPQVLSLVILLLSILGFLLGIVCSASCYYAVPRLLCCLCDAPPYHHPAKASQEPATPAEVQPVLAGQAEPEQNQPTAADIVDV</sequence>
<feature type="transmembrane region" description="Helical" evidence="2">
    <location>
        <begin position="51"/>
        <end position="73"/>
    </location>
</feature>
<proteinExistence type="predicted"/>
<accession>A0A913ZAL1</accession>
<keyword evidence="2" id="KW-0472">Membrane</keyword>
<feature type="transmembrane region" description="Helical" evidence="2">
    <location>
        <begin position="119"/>
        <end position="140"/>
    </location>
</feature>
<evidence type="ECO:0000313" key="4">
    <source>
        <dbReference type="Proteomes" id="UP000887568"/>
    </source>
</evidence>
<keyword evidence="2" id="KW-0812">Transmembrane</keyword>
<feature type="transmembrane region" description="Helical" evidence="2">
    <location>
        <begin position="85"/>
        <end position="107"/>
    </location>
</feature>
<evidence type="ECO:0000256" key="1">
    <source>
        <dbReference type="SAM" id="MobiDB-lite"/>
    </source>
</evidence>
<protein>
    <submittedName>
        <fullName evidence="3">Uncharacterized protein</fullName>
    </submittedName>
</protein>
<feature type="compositionally biased region" description="Polar residues" evidence="1">
    <location>
        <begin position="1"/>
        <end position="22"/>
    </location>
</feature>
<organism evidence="3 4">
    <name type="scientific">Patiria miniata</name>
    <name type="common">Bat star</name>
    <name type="synonym">Asterina miniata</name>
    <dbReference type="NCBI Taxonomy" id="46514"/>
    <lineage>
        <taxon>Eukaryota</taxon>
        <taxon>Metazoa</taxon>
        <taxon>Echinodermata</taxon>
        <taxon>Eleutherozoa</taxon>
        <taxon>Asterozoa</taxon>
        <taxon>Asteroidea</taxon>
        <taxon>Valvatacea</taxon>
        <taxon>Valvatida</taxon>
        <taxon>Asterinidae</taxon>
        <taxon>Patiria</taxon>
    </lineage>
</organism>